<dbReference type="AlphaFoldDB" id="A0A1X7UTL5"/>
<feature type="region of interest" description="Disordered" evidence="1">
    <location>
        <begin position="412"/>
        <end position="460"/>
    </location>
</feature>
<feature type="compositionally biased region" description="Basic and acidic residues" evidence="1">
    <location>
        <begin position="505"/>
        <end position="514"/>
    </location>
</feature>
<keyword evidence="3" id="KW-1185">Reference proteome</keyword>
<protein>
    <recommendedName>
        <fullName evidence="4">SH3 domain-containing protein</fullName>
    </recommendedName>
</protein>
<sequence length="733" mass="81328">METPNLTPPYLFAGEQQFVVLEFKNELPLSSGIITLTFNTNSSYYDRIPVTPIGPKAVKALFPAFKRSGTYTVTPKFDLSEQQAFPQFNIKVLSPLEALRVCMMANASSTDVNYRGIVAAFMAYLIKMEETGDSESYVKLIDDVFYTAIQRMEIPQSDLSTFLAGHYCSSNLLHFSLTHKLHWTSNWLSNPANVPASEWFVSPNIDGQTPMDVAKNVGFLRHAESMEQYMEIEAKEKKSMWEKVKGHATDAEHFSSDLSRKFTRKIKKAWKKRSKEKELSLKPSGSSGIELAESFINQLKATSLYSAEVSEEYTCTDSISGHLTLQVGDIVYVIREESNGMCMGVVGGHNKYCKMPVQILQAISQDTDNTQSDSDDSSVYEHVENNSYINKGGFLNKKGQLNAALKSQSYESGLDKIPKSHPAHIPLPPSPPPPITTRVESRPPAVIPRNKPGWNNTEASVYPIASRPMVPVKKGRIPRPPDSDSETDEEYIDQAQAQASLQPRDYSHPVREPDQPNFPVLPKSPRPLARALPAVPQKTRSPEKKENDSSHRPLPAVPSPTTQNPKIAYPLPALPPKKPQSSTLNEVSGEKPLPPVPQKANKERPHQFLPPKTGGPQAVPIPIPPQIPLRQTSKSPPPTQSPPLPVKKARTPPLVPKKPTTIQQNSPVAKKKPIPPPRVPIVPRNRTQTNNSDSDEYDDTMALRKTLTPEEKAEVQSKAASVKEIISNFNNSQ</sequence>
<proteinExistence type="predicted"/>
<feature type="compositionally biased region" description="Basic and acidic residues" evidence="1">
    <location>
        <begin position="540"/>
        <end position="551"/>
    </location>
</feature>
<dbReference type="KEGG" id="aqu:109582290"/>
<dbReference type="EnsemblMetazoa" id="Aqu2.1.30864_001">
    <property type="protein sequence ID" value="Aqu2.1.30864_001"/>
    <property type="gene ID" value="Aqu2.1.30864"/>
</dbReference>
<evidence type="ECO:0000313" key="2">
    <source>
        <dbReference type="EnsemblMetazoa" id="Aqu2.1.30864_001"/>
    </source>
</evidence>
<dbReference type="InParanoid" id="A0A1X7UTL5"/>
<dbReference type="Proteomes" id="UP000007879">
    <property type="component" value="Unassembled WGS sequence"/>
</dbReference>
<feature type="compositionally biased region" description="Pro residues" evidence="1">
    <location>
        <begin position="635"/>
        <end position="645"/>
    </location>
</feature>
<gene>
    <name evidence="2" type="primary">109582290</name>
</gene>
<reference evidence="2" key="2">
    <citation type="submission" date="2017-05" db="UniProtKB">
        <authorList>
            <consortium name="EnsemblMetazoa"/>
        </authorList>
    </citation>
    <scope>IDENTIFICATION</scope>
</reference>
<feature type="region of interest" description="Disordered" evidence="1">
    <location>
        <begin position="471"/>
        <end position="490"/>
    </location>
</feature>
<reference evidence="3" key="1">
    <citation type="journal article" date="2010" name="Nature">
        <title>The Amphimedon queenslandica genome and the evolution of animal complexity.</title>
        <authorList>
            <person name="Srivastava M."/>
            <person name="Simakov O."/>
            <person name="Chapman J."/>
            <person name="Fahey B."/>
            <person name="Gauthier M.E."/>
            <person name="Mitros T."/>
            <person name="Richards G.S."/>
            <person name="Conaco C."/>
            <person name="Dacre M."/>
            <person name="Hellsten U."/>
            <person name="Larroux C."/>
            <person name="Putnam N.H."/>
            <person name="Stanke M."/>
            <person name="Adamska M."/>
            <person name="Darling A."/>
            <person name="Degnan S.M."/>
            <person name="Oakley T.H."/>
            <person name="Plachetzki D.C."/>
            <person name="Zhai Y."/>
            <person name="Adamski M."/>
            <person name="Calcino A."/>
            <person name="Cummins S.F."/>
            <person name="Goodstein D.M."/>
            <person name="Harris C."/>
            <person name="Jackson D.J."/>
            <person name="Leys S.P."/>
            <person name="Shu S."/>
            <person name="Woodcroft B.J."/>
            <person name="Vervoort M."/>
            <person name="Kosik K.S."/>
            <person name="Manning G."/>
            <person name="Degnan B.M."/>
            <person name="Rokhsar D.S."/>
        </authorList>
    </citation>
    <scope>NUCLEOTIDE SEQUENCE [LARGE SCALE GENOMIC DNA]</scope>
</reference>
<accession>A0A1X7UTL5</accession>
<dbReference type="EnsemblMetazoa" id="XM_019996961.1">
    <property type="protein sequence ID" value="XP_019852520.1"/>
    <property type="gene ID" value="LOC109582290"/>
</dbReference>
<feature type="compositionally biased region" description="Pro residues" evidence="1">
    <location>
        <begin position="425"/>
        <end position="435"/>
    </location>
</feature>
<name>A0A1X7UTL5_AMPQE</name>
<dbReference type="STRING" id="400682.A0A1X7UTL5"/>
<evidence type="ECO:0008006" key="4">
    <source>
        <dbReference type="Google" id="ProtNLM"/>
    </source>
</evidence>
<evidence type="ECO:0000313" key="3">
    <source>
        <dbReference type="Proteomes" id="UP000007879"/>
    </source>
</evidence>
<evidence type="ECO:0000256" key="1">
    <source>
        <dbReference type="SAM" id="MobiDB-lite"/>
    </source>
</evidence>
<feature type="region of interest" description="Disordered" evidence="1">
    <location>
        <begin position="499"/>
        <end position="699"/>
    </location>
</feature>
<organism evidence="2">
    <name type="scientific">Amphimedon queenslandica</name>
    <name type="common">Sponge</name>
    <dbReference type="NCBI Taxonomy" id="400682"/>
    <lineage>
        <taxon>Eukaryota</taxon>
        <taxon>Metazoa</taxon>
        <taxon>Porifera</taxon>
        <taxon>Demospongiae</taxon>
        <taxon>Heteroscleromorpha</taxon>
        <taxon>Haplosclerida</taxon>
        <taxon>Niphatidae</taxon>
        <taxon>Amphimedon</taxon>
    </lineage>
</organism>